<protein>
    <recommendedName>
        <fullName evidence="3">Restriction endonuclease</fullName>
    </recommendedName>
</protein>
<evidence type="ECO:0008006" key="3">
    <source>
        <dbReference type="Google" id="ProtNLM"/>
    </source>
</evidence>
<dbReference type="EMBL" id="JBHUHX010000011">
    <property type="protein sequence ID" value="MFD2111344.1"/>
    <property type="molecule type" value="Genomic_DNA"/>
</dbReference>
<proteinExistence type="predicted"/>
<dbReference type="RefSeq" id="WP_386024507.1">
    <property type="nucleotide sequence ID" value="NZ_JBHUHX010000011.1"/>
</dbReference>
<organism evidence="1 2">
    <name type="scientific">Thiorhodococcus fuscus</name>
    <dbReference type="NCBI Taxonomy" id="527200"/>
    <lineage>
        <taxon>Bacteria</taxon>
        <taxon>Pseudomonadati</taxon>
        <taxon>Pseudomonadota</taxon>
        <taxon>Gammaproteobacteria</taxon>
        <taxon>Chromatiales</taxon>
        <taxon>Chromatiaceae</taxon>
        <taxon>Thiorhodococcus</taxon>
    </lineage>
</organism>
<name>A0ABW4Y6R2_9GAMM</name>
<comment type="caution">
    <text evidence="1">The sequence shown here is derived from an EMBL/GenBank/DDBJ whole genome shotgun (WGS) entry which is preliminary data.</text>
</comment>
<gene>
    <name evidence="1" type="ORF">ACFSJC_05770</name>
</gene>
<evidence type="ECO:0000313" key="2">
    <source>
        <dbReference type="Proteomes" id="UP001597337"/>
    </source>
</evidence>
<evidence type="ECO:0000313" key="1">
    <source>
        <dbReference type="EMBL" id="MFD2111344.1"/>
    </source>
</evidence>
<reference evidence="2" key="1">
    <citation type="journal article" date="2019" name="Int. J. Syst. Evol. Microbiol.">
        <title>The Global Catalogue of Microorganisms (GCM) 10K type strain sequencing project: providing services to taxonomists for standard genome sequencing and annotation.</title>
        <authorList>
            <consortium name="The Broad Institute Genomics Platform"/>
            <consortium name="The Broad Institute Genome Sequencing Center for Infectious Disease"/>
            <person name="Wu L."/>
            <person name="Ma J."/>
        </authorList>
    </citation>
    <scope>NUCLEOTIDE SEQUENCE [LARGE SCALE GENOMIC DNA]</scope>
    <source>
        <strain evidence="2">KACC 12597</strain>
    </source>
</reference>
<sequence>MNSESKIITKLKTSMATSCDDAFYFSDDETQLIDAEYLLVVNAAKAIKELNYYFGTPYKIRLEHDTKKFATACTPLIIKEKADNILGYKSIIQTPNNTNRSGKIDIAIYTEKNGIDIPVCAIEVKGFNPGKSLIIQDLERNAEYFSLSSSTGPSILPFAVFIALHSYKGVWDDKKEASNLSKVKNRYEKYISDNDSLNHLCHCIDIITIRRGMLPDPDDPHTQEHGLQGNEDYHFVGALVTTKKN</sequence>
<dbReference type="Proteomes" id="UP001597337">
    <property type="component" value="Unassembled WGS sequence"/>
</dbReference>
<accession>A0ABW4Y6R2</accession>
<keyword evidence="2" id="KW-1185">Reference proteome</keyword>